<feature type="domain" description="Reverse transcriptase" evidence="3">
    <location>
        <begin position="1"/>
        <end position="335"/>
    </location>
</feature>
<dbReference type="Gene3D" id="3.10.10.10">
    <property type="entry name" value="HIV Type 1 Reverse Transcriptase, subunit A, domain 1"/>
    <property type="match status" value="1"/>
</dbReference>
<dbReference type="PANTHER" id="PTHR33050">
    <property type="entry name" value="REVERSE TRANSCRIPTASE DOMAIN-CONTAINING PROTEIN"/>
    <property type="match status" value="1"/>
</dbReference>
<dbReference type="CDD" id="cd03714">
    <property type="entry name" value="RT_DIRS1"/>
    <property type="match status" value="1"/>
</dbReference>
<dbReference type="InterPro" id="IPR010998">
    <property type="entry name" value="Integrase_recombinase_N"/>
</dbReference>
<dbReference type="InterPro" id="IPR052055">
    <property type="entry name" value="Hepadnavirus_pol/RT"/>
</dbReference>
<dbReference type="InterPro" id="IPR013762">
    <property type="entry name" value="Integrase-like_cat_sf"/>
</dbReference>
<protein>
    <recommendedName>
        <fullName evidence="7">Reverse transcriptase domain-containing protein</fullName>
    </recommendedName>
</protein>
<evidence type="ECO:0000259" key="4">
    <source>
        <dbReference type="PROSITE" id="PS51898"/>
    </source>
</evidence>
<dbReference type="PROSITE" id="PS51898">
    <property type="entry name" value="TYR_RECOMBINASE"/>
    <property type="match status" value="1"/>
</dbReference>
<dbReference type="Gene3D" id="1.10.443.10">
    <property type="entry name" value="Intergrase catalytic core"/>
    <property type="match status" value="1"/>
</dbReference>
<evidence type="ECO:0000259" key="3">
    <source>
        <dbReference type="PROSITE" id="PS50878"/>
    </source>
</evidence>
<name>A0ABY8UAW2_TETOB</name>
<dbReference type="InterPro" id="IPR002104">
    <property type="entry name" value="Integrase_catalytic"/>
</dbReference>
<evidence type="ECO:0000313" key="6">
    <source>
        <dbReference type="Proteomes" id="UP001244341"/>
    </source>
</evidence>
<accession>A0ABY8UAW2</accession>
<dbReference type="InterPro" id="IPR043128">
    <property type="entry name" value="Rev_trsase/Diguanyl_cyclase"/>
</dbReference>
<dbReference type="Pfam" id="PF00078">
    <property type="entry name" value="RVT_1"/>
    <property type="match status" value="1"/>
</dbReference>
<gene>
    <name evidence="5" type="ORF">OEZ85_003313</name>
</gene>
<keyword evidence="1" id="KW-0238">DNA-binding</keyword>
<dbReference type="PANTHER" id="PTHR33050:SF7">
    <property type="entry name" value="RIBONUCLEASE H"/>
    <property type="match status" value="1"/>
</dbReference>
<dbReference type="Gene3D" id="3.30.70.270">
    <property type="match status" value="1"/>
</dbReference>
<organism evidence="5 6">
    <name type="scientific">Tetradesmus obliquus</name>
    <name type="common">Green alga</name>
    <name type="synonym">Acutodesmus obliquus</name>
    <dbReference type="NCBI Taxonomy" id="3088"/>
    <lineage>
        <taxon>Eukaryota</taxon>
        <taxon>Viridiplantae</taxon>
        <taxon>Chlorophyta</taxon>
        <taxon>core chlorophytes</taxon>
        <taxon>Chlorophyceae</taxon>
        <taxon>CS clade</taxon>
        <taxon>Sphaeropleales</taxon>
        <taxon>Scenedesmaceae</taxon>
        <taxon>Tetradesmus</taxon>
    </lineage>
</organism>
<keyword evidence="2" id="KW-0233">DNA recombination</keyword>
<reference evidence="5 6" key="1">
    <citation type="submission" date="2023-05" db="EMBL/GenBank/DDBJ databases">
        <title>A 100% complete, gapless, phased diploid assembly of the Scenedesmus obliquus UTEX 3031 genome.</title>
        <authorList>
            <person name="Biondi T.C."/>
            <person name="Hanschen E.R."/>
            <person name="Kwon T."/>
            <person name="Eng W."/>
            <person name="Kruse C.P.S."/>
            <person name="Koehler S.I."/>
            <person name="Kunde Y."/>
            <person name="Gleasner C.D."/>
            <person name="You Mak K.T."/>
            <person name="Polle J."/>
            <person name="Hovde B.T."/>
            <person name="Starkenburg S.R."/>
        </authorList>
    </citation>
    <scope>NUCLEOTIDE SEQUENCE [LARGE SCALE GENOMIC DNA]</scope>
    <source>
        <strain evidence="5 6">DOE0152z</strain>
    </source>
</reference>
<dbReference type="Gene3D" id="1.10.150.130">
    <property type="match status" value="1"/>
</dbReference>
<dbReference type="PROSITE" id="PS50878">
    <property type="entry name" value="RT_POL"/>
    <property type="match status" value="1"/>
</dbReference>
<dbReference type="EMBL" id="CP126217">
    <property type="protein sequence ID" value="WIA18607.1"/>
    <property type="molecule type" value="Genomic_DNA"/>
</dbReference>
<evidence type="ECO:0000256" key="2">
    <source>
        <dbReference type="ARBA" id="ARBA00023172"/>
    </source>
</evidence>
<dbReference type="InterPro" id="IPR043502">
    <property type="entry name" value="DNA/RNA_pol_sf"/>
</dbReference>
<feature type="domain" description="Tyr recombinase" evidence="4">
    <location>
        <begin position="834"/>
        <end position="1037"/>
    </location>
</feature>
<dbReference type="InterPro" id="IPR011010">
    <property type="entry name" value="DNA_brk_join_enz"/>
</dbReference>
<keyword evidence="6" id="KW-1185">Reference proteome</keyword>
<dbReference type="SUPFAM" id="SSF47823">
    <property type="entry name" value="lambda integrase-like, N-terminal domain"/>
    <property type="match status" value="1"/>
</dbReference>
<dbReference type="InterPro" id="IPR000477">
    <property type="entry name" value="RT_dom"/>
</dbReference>
<evidence type="ECO:0000313" key="5">
    <source>
        <dbReference type="EMBL" id="WIA18607.1"/>
    </source>
</evidence>
<dbReference type="Pfam" id="PF00589">
    <property type="entry name" value="Phage_integrase"/>
    <property type="match status" value="1"/>
</dbReference>
<evidence type="ECO:0000256" key="1">
    <source>
        <dbReference type="ARBA" id="ARBA00023125"/>
    </source>
</evidence>
<dbReference type="Proteomes" id="UP001244341">
    <property type="component" value="Chromosome 10b"/>
</dbReference>
<dbReference type="SUPFAM" id="SSF56672">
    <property type="entry name" value="DNA/RNA polymerases"/>
    <property type="match status" value="1"/>
</dbReference>
<evidence type="ECO:0008006" key="7">
    <source>
        <dbReference type="Google" id="ProtNLM"/>
    </source>
</evidence>
<dbReference type="SUPFAM" id="SSF56349">
    <property type="entry name" value="DNA breaking-rejoining enzymes"/>
    <property type="match status" value="1"/>
</dbReference>
<sequence length="1041" mass="114649">MAAQGPRPLVGPKAASSLIDAAAWNAMTSAELVGAAGQLHPMGLTAACVQYAGPDLFWAQPLQQELLDQLYQPPAVEFTAGMGFKNQPFWRELAGSNTEVSLWVTQGYSEFVPGFDEVPTIVRANNENTGGENEEFVDAAVAELMSVGAVRDVTDLQHDPSVVRAVCPLTVAVQASGKKRLCWNGRPVNEYIPHTSFKMEHAEVAAGMMRPGDYMMVVDMKAGYHQMPVKPGFRKLLCFAWKGKVYRWQVMPFGLSSAPRAYSKLARCLLKRWRAMGIRCSNYIDDFIFFAASLEEAERIRAQVLRDLTALGWFISPGKCMLQPGTMVEYLGLVFCSLPEPHVRVPHKKLERAQALFTGVLRKEAAVGPAGVAAGQVRTQGHTLAVALGFLQSLKLAVAVVPLFTRELYACLNTLPRVGDGCFEYGSTVVLSVGALAECRFWQACTGRWNGYVVRPVAISRVIYTDGCGDGFGAMVHRVVNRRVEPAVEALAGSWEQEASEDSVYTELEGLWRAVVAAGWELAGQAVLHRTDSISTYAVVRNVRGVWGDHLLSRSADVSDGCKLNPVVFAKLWRLWGPFAADMFASAATVQAALGGAALPYWSLLADGFSAGVDALTASWKQGSVRYAFPPVKLVGDVLRLLTEQAARAVVILPRWEAQWWWPLVLARAVMPPVPLARIHAAKVEGPLFVQGRKNLPTHPLGKGFACPEFRRAARKPVPVEAWPAGFVLELREKWQDILQLDLAQSTHRSYGWHVRQYRQFCVAAGAPQQPDAQVLAQFVVGRAQHGYAVSTIEQGVYAVARWALDVGQEGLASELVVRRAMKVAAKLAVPAGRQKLPLDRRELRAVVSSLQARGRRDFIGVRDAALFLLGWTGMFRSSELVGIDWDDLRPIQQKGGVLIYVPRSKTDQAGEGAWVFIACCEEEAMCPVQALWRLRRLAVQHARGDPVGPVFTAREGKQQRLRKTTVGVRLRKALEKVGVQDWDLYAAHSLRRGGATWAVQQGVSVRQIMVMGRWKSDVVRQYLYHSSAELLQASRQQQQG</sequence>
<proteinExistence type="predicted"/>